<protein>
    <submittedName>
        <fullName evidence="4">TetR/AcrR family transcriptional regulator</fullName>
    </submittedName>
</protein>
<dbReference type="PROSITE" id="PS50977">
    <property type="entry name" value="HTH_TETR_2"/>
    <property type="match status" value="1"/>
</dbReference>
<organism evidence="4 5">
    <name type="scientific">Nonomuraea helvata</name>
    <dbReference type="NCBI Taxonomy" id="37484"/>
    <lineage>
        <taxon>Bacteria</taxon>
        <taxon>Bacillati</taxon>
        <taxon>Actinomycetota</taxon>
        <taxon>Actinomycetes</taxon>
        <taxon>Streptosporangiales</taxon>
        <taxon>Streptosporangiaceae</taxon>
        <taxon>Nonomuraea</taxon>
    </lineage>
</organism>
<proteinExistence type="predicted"/>
<dbReference type="Pfam" id="PF00440">
    <property type="entry name" value="TetR_N"/>
    <property type="match status" value="1"/>
</dbReference>
<evidence type="ECO:0000313" key="4">
    <source>
        <dbReference type="EMBL" id="MFB9621802.1"/>
    </source>
</evidence>
<dbReference type="Gene3D" id="1.10.357.10">
    <property type="entry name" value="Tetracycline Repressor, domain 2"/>
    <property type="match status" value="1"/>
</dbReference>
<evidence type="ECO:0000256" key="1">
    <source>
        <dbReference type="ARBA" id="ARBA00023125"/>
    </source>
</evidence>
<name>A0ABV5RQV5_9ACTN</name>
<feature type="DNA-binding region" description="H-T-H motif" evidence="2">
    <location>
        <begin position="44"/>
        <end position="63"/>
    </location>
</feature>
<dbReference type="Proteomes" id="UP001589532">
    <property type="component" value="Unassembled WGS sequence"/>
</dbReference>
<dbReference type="SUPFAM" id="SSF46689">
    <property type="entry name" value="Homeodomain-like"/>
    <property type="match status" value="1"/>
</dbReference>
<evidence type="ECO:0000313" key="5">
    <source>
        <dbReference type="Proteomes" id="UP001589532"/>
    </source>
</evidence>
<dbReference type="InterPro" id="IPR009057">
    <property type="entry name" value="Homeodomain-like_sf"/>
</dbReference>
<reference evidence="4 5" key="1">
    <citation type="submission" date="2024-09" db="EMBL/GenBank/DDBJ databases">
        <authorList>
            <person name="Sun Q."/>
            <person name="Mori K."/>
        </authorList>
    </citation>
    <scope>NUCLEOTIDE SEQUENCE [LARGE SCALE GENOMIC DNA]</scope>
    <source>
        <strain evidence="4 5">JCM 3143</strain>
    </source>
</reference>
<evidence type="ECO:0000256" key="2">
    <source>
        <dbReference type="PROSITE-ProRule" id="PRU00335"/>
    </source>
</evidence>
<sequence>MCGRRLLPVVGQPQPERADAARNRQKIIEVASRMIAERGTDELSLDEVARVAGVGVGTVYRRFGDQAGLLYALIDERERLFQAAFLSGPPPLGPGAPAADRIEAFLYALVDRIVAQPGLYMLLEKGGGMKRFAAGPYRVHHIHLATLIAQACPRAAAPYLADALLAPVSACLIAFQQEERGMTVDDIKSGLASLTTAVIRGHAQG</sequence>
<dbReference type="EMBL" id="JBHMBW010000002">
    <property type="protein sequence ID" value="MFB9621802.1"/>
    <property type="molecule type" value="Genomic_DNA"/>
</dbReference>
<dbReference type="InterPro" id="IPR001647">
    <property type="entry name" value="HTH_TetR"/>
</dbReference>
<gene>
    <name evidence="4" type="ORF">ACFFSA_01795</name>
</gene>
<accession>A0ABV5RQV5</accession>
<feature type="domain" description="HTH tetR-type" evidence="3">
    <location>
        <begin position="21"/>
        <end position="81"/>
    </location>
</feature>
<keyword evidence="1 2" id="KW-0238">DNA-binding</keyword>
<dbReference type="RefSeq" id="WP_344992738.1">
    <property type="nucleotide sequence ID" value="NZ_BAAAXV010000005.1"/>
</dbReference>
<dbReference type="PANTHER" id="PTHR30055">
    <property type="entry name" value="HTH-TYPE TRANSCRIPTIONAL REGULATOR RUTR"/>
    <property type="match status" value="1"/>
</dbReference>
<dbReference type="InterPro" id="IPR050109">
    <property type="entry name" value="HTH-type_TetR-like_transc_reg"/>
</dbReference>
<dbReference type="PRINTS" id="PR00455">
    <property type="entry name" value="HTHTETR"/>
</dbReference>
<keyword evidence="5" id="KW-1185">Reference proteome</keyword>
<comment type="caution">
    <text evidence="4">The sequence shown here is derived from an EMBL/GenBank/DDBJ whole genome shotgun (WGS) entry which is preliminary data.</text>
</comment>
<evidence type="ECO:0000259" key="3">
    <source>
        <dbReference type="PROSITE" id="PS50977"/>
    </source>
</evidence>
<dbReference type="PANTHER" id="PTHR30055:SF209">
    <property type="entry name" value="POSSIBLE TRANSCRIPTIONAL REGULATORY PROTEIN (PROBABLY TETR-FAMILY)"/>
    <property type="match status" value="1"/>
</dbReference>